<feature type="compositionally biased region" description="Basic and acidic residues" evidence="1">
    <location>
        <begin position="298"/>
        <end position="307"/>
    </location>
</feature>
<evidence type="ECO:0000256" key="1">
    <source>
        <dbReference type="SAM" id="MobiDB-lite"/>
    </source>
</evidence>
<evidence type="ECO:0000313" key="4">
    <source>
        <dbReference type="WBParaSite" id="ECPE_0000593901-mRNA-1"/>
    </source>
</evidence>
<feature type="region of interest" description="Disordered" evidence="1">
    <location>
        <begin position="88"/>
        <end position="248"/>
    </location>
</feature>
<proteinExistence type="predicted"/>
<name>A0A183AG41_9TREM</name>
<dbReference type="EMBL" id="UZAN01042846">
    <property type="protein sequence ID" value="VDP76923.1"/>
    <property type="molecule type" value="Genomic_DNA"/>
</dbReference>
<dbReference type="WBParaSite" id="ECPE_0000593901-mRNA-1">
    <property type="protein sequence ID" value="ECPE_0000593901-mRNA-1"/>
    <property type="gene ID" value="ECPE_0000593901"/>
</dbReference>
<feature type="compositionally biased region" description="Low complexity" evidence="1">
    <location>
        <begin position="102"/>
        <end position="113"/>
    </location>
</feature>
<evidence type="ECO:0000313" key="2">
    <source>
        <dbReference type="EMBL" id="VDP76923.1"/>
    </source>
</evidence>
<dbReference type="Proteomes" id="UP000272942">
    <property type="component" value="Unassembled WGS sequence"/>
</dbReference>
<gene>
    <name evidence="2" type="ORF">ECPE_LOCUS5926</name>
</gene>
<dbReference type="AlphaFoldDB" id="A0A183AG41"/>
<feature type="compositionally biased region" description="Basic and acidic residues" evidence="1">
    <location>
        <begin position="144"/>
        <end position="169"/>
    </location>
</feature>
<feature type="region of interest" description="Disordered" evidence="1">
    <location>
        <begin position="265"/>
        <end position="329"/>
    </location>
</feature>
<reference evidence="2 3" key="2">
    <citation type="submission" date="2018-11" db="EMBL/GenBank/DDBJ databases">
        <authorList>
            <consortium name="Pathogen Informatics"/>
        </authorList>
    </citation>
    <scope>NUCLEOTIDE SEQUENCE [LARGE SCALE GENOMIC DNA]</scope>
    <source>
        <strain evidence="2 3">Egypt</strain>
    </source>
</reference>
<accession>A0A183AG41</accession>
<feature type="compositionally biased region" description="Pro residues" evidence="1">
    <location>
        <begin position="205"/>
        <end position="216"/>
    </location>
</feature>
<protein>
    <submittedName>
        <fullName evidence="4">C2H2-type domain-containing protein</fullName>
    </submittedName>
</protein>
<feature type="compositionally biased region" description="Polar residues" evidence="1">
    <location>
        <begin position="40"/>
        <end position="49"/>
    </location>
</feature>
<feature type="compositionally biased region" description="Polar residues" evidence="1">
    <location>
        <begin position="176"/>
        <end position="186"/>
    </location>
</feature>
<reference evidence="4" key="1">
    <citation type="submission" date="2016-06" db="UniProtKB">
        <authorList>
            <consortium name="WormBaseParasite"/>
        </authorList>
    </citation>
    <scope>IDENTIFICATION</scope>
</reference>
<organism evidence="4">
    <name type="scientific">Echinostoma caproni</name>
    <dbReference type="NCBI Taxonomy" id="27848"/>
    <lineage>
        <taxon>Eukaryota</taxon>
        <taxon>Metazoa</taxon>
        <taxon>Spiralia</taxon>
        <taxon>Lophotrochozoa</taxon>
        <taxon>Platyhelminthes</taxon>
        <taxon>Trematoda</taxon>
        <taxon>Digenea</taxon>
        <taxon>Plagiorchiida</taxon>
        <taxon>Echinostomata</taxon>
        <taxon>Echinostomatoidea</taxon>
        <taxon>Echinostomatidae</taxon>
        <taxon>Echinostoma</taxon>
    </lineage>
</organism>
<feature type="compositionally biased region" description="Low complexity" evidence="1">
    <location>
        <begin position="217"/>
        <end position="241"/>
    </location>
</feature>
<feature type="compositionally biased region" description="Basic and acidic residues" evidence="1">
    <location>
        <begin position="188"/>
        <end position="197"/>
    </location>
</feature>
<feature type="compositionally biased region" description="Polar residues" evidence="1">
    <location>
        <begin position="280"/>
        <end position="297"/>
    </location>
</feature>
<evidence type="ECO:0000313" key="3">
    <source>
        <dbReference type="Proteomes" id="UP000272942"/>
    </source>
</evidence>
<feature type="region of interest" description="Disordered" evidence="1">
    <location>
        <begin position="28"/>
        <end position="65"/>
    </location>
</feature>
<sequence length="329" mass="35455">MLAKFYDWWPSGADAVQTYGARATYRVRSPTVSPARRASSPINRCLSRTSKPRPPGLHATPLPPLPLPVMSIGSVRCDLCECWHSLSSSDGDKHSLQHSRSRNSSGVGSNRRGSMSHDRPSNAPAQSYPGPPQTPKHLAPSHDLQQRPIREEPTRTDAGDKNSIRATKEESEDSDQSPSNNTQQSKIVWDDERKEWVDVTNPEANQPPPPPPPMIPAPNINSSSSPGAPIPPSGGLISSPPTGRTGARSRYVNVLANQTAGSAAAKLDAPLQPPLPTTGFGATSNMHAALRQNLQNSEHNRRPDPVDMRNNSSFQMDGGNSGLMSKQLS</sequence>
<keyword evidence="3" id="KW-1185">Reference proteome</keyword>